<dbReference type="AlphaFoldDB" id="A0A9P6IFC3"/>
<keyword evidence="7" id="KW-0812">Transmembrane</keyword>
<evidence type="ECO:0000256" key="4">
    <source>
        <dbReference type="ARBA" id="ARBA00022833"/>
    </source>
</evidence>
<protein>
    <recommendedName>
        <fullName evidence="8">LITAF domain-containing protein</fullName>
    </recommendedName>
</protein>
<gene>
    <name evidence="9" type="ORF">CkaCkLH20_00836</name>
</gene>
<sequence length="154" mass="16929">MSSKAAPPVVSTPPGSLNAEPARNSTATSLRSSSPVMEKETPKIPDVASENDHASKNPTNQEEEVTPIAELDGDKPQTIDCPFCKQRTKTTVKKTGEFKQLMMRTVSGVFFFLVCCVPSMVGWCVDLHYSCSECHMKVAARPHKGRMIVYKPKE</sequence>
<reference evidence="9" key="2">
    <citation type="submission" date="2020-11" db="EMBL/GenBank/DDBJ databases">
        <title>Whole genome sequencing of Colletotrichum sp.</title>
        <authorList>
            <person name="Li H."/>
        </authorList>
    </citation>
    <scope>NUCLEOTIDE SEQUENCE</scope>
    <source>
        <strain evidence="9">CkLH20</strain>
    </source>
</reference>
<proteinExistence type="inferred from homology"/>
<reference evidence="9" key="1">
    <citation type="submission" date="2020-03" db="EMBL/GenBank/DDBJ databases">
        <authorList>
            <person name="He L."/>
        </authorList>
    </citation>
    <scope>NUCLEOTIDE SEQUENCE</scope>
    <source>
        <strain evidence="9">CkLH20</strain>
    </source>
</reference>
<evidence type="ECO:0000256" key="6">
    <source>
        <dbReference type="SAM" id="MobiDB-lite"/>
    </source>
</evidence>
<keyword evidence="4" id="KW-0862">Zinc</keyword>
<dbReference type="GeneID" id="62156630"/>
<organism evidence="9 10">
    <name type="scientific">Colletotrichum karsti</name>
    <dbReference type="NCBI Taxonomy" id="1095194"/>
    <lineage>
        <taxon>Eukaryota</taxon>
        <taxon>Fungi</taxon>
        <taxon>Dikarya</taxon>
        <taxon>Ascomycota</taxon>
        <taxon>Pezizomycotina</taxon>
        <taxon>Sordariomycetes</taxon>
        <taxon>Hypocreomycetidae</taxon>
        <taxon>Glomerellales</taxon>
        <taxon>Glomerellaceae</taxon>
        <taxon>Colletotrichum</taxon>
        <taxon>Colletotrichum boninense species complex</taxon>
    </lineage>
</organism>
<evidence type="ECO:0000256" key="1">
    <source>
        <dbReference type="ARBA" id="ARBA00004170"/>
    </source>
</evidence>
<dbReference type="PANTHER" id="PTHR23292:SF6">
    <property type="entry name" value="FI16602P1-RELATED"/>
    <property type="match status" value="1"/>
</dbReference>
<accession>A0A9P6IFC3</accession>
<dbReference type="SMART" id="SM00714">
    <property type="entry name" value="LITAF"/>
    <property type="match status" value="1"/>
</dbReference>
<evidence type="ECO:0000256" key="5">
    <source>
        <dbReference type="ARBA" id="ARBA00023136"/>
    </source>
</evidence>
<keyword evidence="7" id="KW-1133">Transmembrane helix</keyword>
<comment type="caution">
    <text evidence="9">The sequence shown here is derived from an EMBL/GenBank/DDBJ whole genome shotgun (WGS) entry which is preliminary data.</text>
</comment>
<feature type="domain" description="LITAF" evidence="8">
    <location>
        <begin position="60"/>
        <end position="143"/>
    </location>
</feature>
<evidence type="ECO:0000259" key="8">
    <source>
        <dbReference type="PROSITE" id="PS51837"/>
    </source>
</evidence>
<dbReference type="GO" id="GO:0008270">
    <property type="term" value="F:zinc ion binding"/>
    <property type="evidence" value="ECO:0007669"/>
    <property type="project" value="TreeGrafter"/>
</dbReference>
<keyword evidence="3" id="KW-0479">Metal-binding</keyword>
<evidence type="ECO:0000256" key="3">
    <source>
        <dbReference type="ARBA" id="ARBA00022723"/>
    </source>
</evidence>
<dbReference type="Proteomes" id="UP000781932">
    <property type="component" value="Unassembled WGS sequence"/>
</dbReference>
<evidence type="ECO:0000313" key="9">
    <source>
        <dbReference type="EMBL" id="KAF9881690.1"/>
    </source>
</evidence>
<comment type="similarity">
    <text evidence="2">Belongs to the CDIP1/LITAF family.</text>
</comment>
<feature type="compositionally biased region" description="Polar residues" evidence="6">
    <location>
        <begin position="23"/>
        <end position="35"/>
    </location>
</feature>
<keyword evidence="10" id="KW-1185">Reference proteome</keyword>
<comment type="subcellular location">
    <subcellularLocation>
        <location evidence="1">Membrane</location>
        <topology evidence="1">Peripheral membrane protein</topology>
    </subcellularLocation>
</comment>
<dbReference type="RefSeq" id="XP_038751151.1">
    <property type="nucleotide sequence ID" value="XM_038883556.1"/>
</dbReference>
<dbReference type="GO" id="GO:0016020">
    <property type="term" value="C:membrane"/>
    <property type="evidence" value="ECO:0007669"/>
    <property type="project" value="UniProtKB-SubCell"/>
</dbReference>
<dbReference type="InterPro" id="IPR006629">
    <property type="entry name" value="LITAF"/>
</dbReference>
<name>A0A9P6IFC3_9PEZI</name>
<feature type="region of interest" description="Disordered" evidence="6">
    <location>
        <begin position="1"/>
        <end position="75"/>
    </location>
</feature>
<keyword evidence="5 7" id="KW-0472">Membrane</keyword>
<dbReference type="InterPro" id="IPR037519">
    <property type="entry name" value="LITAF_fam"/>
</dbReference>
<dbReference type="OrthoDB" id="5599753at2759"/>
<dbReference type="Pfam" id="PF10601">
    <property type="entry name" value="zf-LITAF-like"/>
    <property type="match status" value="1"/>
</dbReference>
<evidence type="ECO:0000256" key="7">
    <source>
        <dbReference type="SAM" id="Phobius"/>
    </source>
</evidence>
<feature type="transmembrane region" description="Helical" evidence="7">
    <location>
        <begin position="101"/>
        <end position="123"/>
    </location>
</feature>
<evidence type="ECO:0000256" key="2">
    <source>
        <dbReference type="ARBA" id="ARBA00005975"/>
    </source>
</evidence>
<evidence type="ECO:0000313" key="10">
    <source>
        <dbReference type="Proteomes" id="UP000781932"/>
    </source>
</evidence>
<dbReference type="EMBL" id="JAATWM020000002">
    <property type="protein sequence ID" value="KAF9881690.1"/>
    <property type="molecule type" value="Genomic_DNA"/>
</dbReference>
<dbReference type="PROSITE" id="PS51837">
    <property type="entry name" value="LITAF"/>
    <property type="match status" value="1"/>
</dbReference>
<dbReference type="PANTHER" id="PTHR23292">
    <property type="entry name" value="LIPOPOLYSACCHARIDE-INDUCED TUMOR NECROSIS FACTOR-ALPHA FACTOR"/>
    <property type="match status" value="1"/>
</dbReference>